<dbReference type="GO" id="GO:0009401">
    <property type="term" value="P:phosphoenolpyruvate-dependent sugar phosphotransferase system"/>
    <property type="evidence" value="ECO:0007669"/>
    <property type="project" value="UniProtKB-KW"/>
</dbReference>
<dbReference type="PATRIC" id="fig|880478.3.peg.1020"/>
<dbReference type="PROSITE" id="PS51101">
    <property type="entry name" value="PTS_EIIB_TYPE_4"/>
    <property type="match status" value="1"/>
</dbReference>
<proteinExistence type="predicted"/>
<dbReference type="GO" id="GO:0008982">
    <property type="term" value="F:protein-N(PI)-phosphohistidine-sugar phosphotransferase activity"/>
    <property type="evidence" value="ECO:0007669"/>
    <property type="project" value="InterPro"/>
</dbReference>
<dbReference type="InterPro" id="IPR036667">
    <property type="entry name" value="PTS_IIB_sorbose-sp_sf"/>
</dbReference>
<sequence>MSTIMLVRIDDRLIHGQVVTAWVKFTGANRIVIVDDGVTQDEFMINVLKMAAPPSVKIEIYNVEKASQVLKEGGDDKDRVIILAKTPTTIFSLINKGVEIKEVNIGGIGAAPGRKQFYKNISVSEEEKNILKEMINLGVSVYIQIVPDDKKISVDKLLNK</sequence>
<dbReference type="Gene3D" id="3.40.35.10">
    <property type="entry name" value="Phosphotransferase system, sorbose subfamily IIB component"/>
    <property type="match status" value="1"/>
</dbReference>
<keyword evidence="3" id="KW-0963">Cytoplasm</keyword>
<evidence type="ECO:0000256" key="6">
    <source>
        <dbReference type="ARBA" id="ARBA00022683"/>
    </source>
</evidence>
<protein>
    <submittedName>
        <fullName evidence="9">Phosphotransferase system, mannose/fructose/N-acetylgalactosamine-specific component IIB</fullName>
    </submittedName>
</protein>
<keyword evidence="10" id="KW-1185">Reference proteome</keyword>
<evidence type="ECO:0000259" key="8">
    <source>
        <dbReference type="PROSITE" id="PS51101"/>
    </source>
</evidence>
<dbReference type="GO" id="GO:0016301">
    <property type="term" value="F:kinase activity"/>
    <property type="evidence" value="ECO:0007669"/>
    <property type="project" value="UniProtKB-KW"/>
</dbReference>
<dbReference type="Pfam" id="PF03830">
    <property type="entry name" value="PTSIIB_sorb"/>
    <property type="match status" value="1"/>
</dbReference>
<dbReference type="GO" id="GO:0005737">
    <property type="term" value="C:cytoplasm"/>
    <property type="evidence" value="ECO:0007669"/>
    <property type="project" value="UniProtKB-SubCell"/>
</dbReference>
<gene>
    <name evidence="9" type="ORF">ThesiDRAFT1_0411</name>
</gene>
<organism evidence="9 10">
    <name type="scientific">Thermoanaerobacter siderophilus SR4</name>
    <dbReference type="NCBI Taxonomy" id="880478"/>
    <lineage>
        <taxon>Bacteria</taxon>
        <taxon>Bacillati</taxon>
        <taxon>Bacillota</taxon>
        <taxon>Clostridia</taxon>
        <taxon>Thermoanaerobacterales</taxon>
        <taxon>Thermoanaerobacteraceae</taxon>
        <taxon>Thermoanaerobacter</taxon>
    </lineage>
</organism>
<feature type="domain" description="PTS EIIB type-4" evidence="8">
    <location>
        <begin position="1"/>
        <end position="160"/>
    </location>
</feature>
<evidence type="ECO:0000256" key="1">
    <source>
        <dbReference type="ARBA" id="ARBA00004496"/>
    </source>
</evidence>
<dbReference type="SUPFAM" id="SSF52728">
    <property type="entry name" value="PTS IIb component"/>
    <property type="match status" value="1"/>
</dbReference>
<keyword evidence="4" id="KW-0762">Sugar transport</keyword>
<name>I9KRN2_9THEO</name>
<evidence type="ECO:0000256" key="3">
    <source>
        <dbReference type="ARBA" id="ARBA00022490"/>
    </source>
</evidence>
<keyword evidence="2" id="KW-0813">Transport</keyword>
<keyword evidence="6" id="KW-0598">Phosphotransferase system</keyword>
<reference evidence="9 10" key="1">
    <citation type="submission" date="2012-02" db="EMBL/GenBank/DDBJ databases">
        <title>Improved High-Quality Draft sequence of Thermoanaerobacter siderophilus SR4.</title>
        <authorList>
            <consortium name="US DOE Joint Genome Institute"/>
            <person name="Lucas S."/>
            <person name="Han J."/>
            <person name="Lapidus A."/>
            <person name="Cheng J.-F."/>
            <person name="Goodwin L."/>
            <person name="Pitluck S."/>
            <person name="Peters L."/>
            <person name="Detter J.C."/>
            <person name="Han C."/>
            <person name="Tapia R."/>
            <person name="Land M."/>
            <person name="Hauser L."/>
            <person name="Kyrpides N."/>
            <person name="Ivanova N."/>
            <person name="Pagani I."/>
            <person name="Hemme C."/>
            <person name="Woyke T."/>
        </authorList>
    </citation>
    <scope>NUCLEOTIDE SEQUENCE [LARGE SCALE GENOMIC DNA]</scope>
    <source>
        <strain evidence="9 10">SR4</strain>
    </source>
</reference>
<dbReference type="InterPro" id="IPR004720">
    <property type="entry name" value="PTS_IIB_sorbose-sp"/>
</dbReference>
<accession>I9KRN2</accession>
<dbReference type="HOGENOM" id="CLU_116175_1_0_9"/>
<evidence type="ECO:0000256" key="5">
    <source>
        <dbReference type="ARBA" id="ARBA00022679"/>
    </source>
</evidence>
<evidence type="ECO:0000313" key="10">
    <source>
        <dbReference type="Proteomes" id="UP000005110"/>
    </source>
</evidence>
<evidence type="ECO:0000256" key="4">
    <source>
        <dbReference type="ARBA" id="ARBA00022597"/>
    </source>
</evidence>
<evidence type="ECO:0000256" key="2">
    <source>
        <dbReference type="ARBA" id="ARBA00022448"/>
    </source>
</evidence>
<dbReference type="EMBL" id="CM001486">
    <property type="protein sequence ID" value="EIV99435.1"/>
    <property type="molecule type" value="Genomic_DNA"/>
</dbReference>
<dbReference type="AlphaFoldDB" id="I9KRN2"/>
<comment type="subcellular location">
    <subcellularLocation>
        <location evidence="1">Cytoplasm</location>
    </subcellularLocation>
</comment>
<dbReference type="Proteomes" id="UP000005110">
    <property type="component" value="Chromosome"/>
</dbReference>
<evidence type="ECO:0000256" key="7">
    <source>
        <dbReference type="ARBA" id="ARBA00022777"/>
    </source>
</evidence>
<keyword evidence="5 9" id="KW-0808">Transferase</keyword>
<evidence type="ECO:0000313" key="9">
    <source>
        <dbReference type="EMBL" id="EIV99435.1"/>
    </source>
</evidence>
<keyword evidence="7" id="KW-0418">Kinase</keyword>
<dbReference type="RefSeq" id="WP_006569374.1">
    <property type="nucleotide sequence ID" value="NZ_CM001486.1"/>
</dbReference>